<accession>A0A1G2A9F2</accession>
<dbReference type="InterPro" id="IPR009049">
    <property type="entry name" value="Argininosuccinate_lyase"/>
</dbReference>
<evidence type="ECO:0000256" key="2">
    <source>
        <dbReference type="ARBA" id="ARBA00012338"/>
    </source>
</evidence>
<dbReference type="Pfam" id="PF00206">
    <property type="entry name" value="Lyase_1"/>
    <property type="match status" value="1"/>
</dbReference>
<evidence type="ECO:0000256" key="3">
    <source>
        <dbReference type="ARBA" id="ARBA00022571"/>
    </source>
</evidence>
<protein>
    <recommendedName>
        <fullName evidence="2 4">Argininosuccinate lyase</fullName>
        <ecNumber evidence="2 4">4.3.2.1</ecNumber>
    </recommendedName>
</protein>
<dbReference type="PROSITE" id="PS00163">
    <property type="entry name" value="FUMARATE_LYASES"/>
    <property type="match status" value="1"/>
</dbReference>
<dbReference type="GO" id="GO:0042450">
    <property type="term" value="P:L-arginine biosynthetic process via ornithine"/>
    <property type="evidence" value="ECO:0007669"/>
    <property type="project" value="UniProtKB-UniRule"/>
</dbReference>
<dbReference type="EMBL" id="MHJU01000014">
    <property type="protein sequence ID" value="OGY73279.1"/>
    <property type="molecule type" value="Genomic_DNA"/>
</dbReference>
<feature type="domain" description="Fumarate lyase N-terminal" evidence="5">
    <location>
        <begin position="39"/>
        <end position="312"/>
    </location>
</feature>
<comment type="caution">
    <text evidence="6">The sequence shown here is derived from an EMBL/GenBank/DDBJ whole genome shotgun (WGS) entry which is preliminary data.</text>
</comment>
<dbReference type="PANTHER" id="PTHR43814">
    <property type="entry name" value="ARGININOSUCCINATE LYASE"/>
    <property type="match status" value="1"/>
</dbReference>
<dbReference type="InterPro" id="IPR024083">
    <property type="entry name" value="Fumarase/histidase_N"/>
</dbReference>
<reference evidence="6 7" key="1">
    <citation type="journal article" date="2016" name="Nat. Commun.">
        <title>Thousands of microbial genomes shed light on interconnected biogeochemical processes in an aquifer system.</title>
        <authorList>
            <person name="Anantharaman K."/>
            <person name="Brown C.T."/>
            <person name="Hug L.A."/>
            <person name="Sharon I."/>
            <person name="Castelle C.J."/>
            <person name="Probst A.J."/>
            <person name="Thomas B.C."/>
            <person name="Singh A."/>
            <person name="Wilkins M.J."/>
            <person name="Karaoz U."/>
            <person name="Brodie E.L."/>
            <person name="Williams K.H."/>
            <person name="Hubbard S.S."/>
            <person name="Banfield J.F."/>
        </authorList>
    </citation>
    <scope>NUCLEOTIDE SEQUENCE [LARGE SCALE GENOMIC DNA]</scope>
</reference>
<dbReference type="CDD" id="cd01359">
    <property type="entry name" value="Argininosuccinate_lyase"/>
    <property type="match status" value="1"/>
</dbReference>
<sequence>MPQKQQKIHKLWGGNFSHLPPQHILDFASGSDVKGKKPYDERLIPYDIAVNQAHVKMLSKQQIISAQDARLLLKGLEEIKALYKQGKFTLSEGVEDVHTAIEVYLIKKYGVAVGGKVHTARSRNDQVATDMRLYLKDQTKVFIVELTQLIFALQQLKKKYACVKIPGFTHHRPAMVTTLGVVFGAWKEGVVRDKMRFKQWLTLYNKSPLGAGTGYGTSFPIDRKYTAKLLGFSGAEPNILDPITNRGETETAFVFTCALMMKHFSQIAQTLILWSMPQFGYISLPDGFCTGSSIMPHKKNPDVLEVIKAKAAILYGALQSLLAINSGNFIGYNRDTQWTKYLVMDAVDESFPGIKVLKELFGALSINEHVLVKACKEDDILITCAMEKEVQQTGQSLRAVKQRVEKALKI</sequence>
<dbReference type="InterPro" id="IPR008948">
    <property type="entry name" value="L-Aspartase-like"/>
</dbReference>
<dbReference type="Gene3D" id="1.10.40.30">
    <property type="entry name" value="Fumarase/aspartase (C-terminal domain)"/>
    <property type="match status" value="1"/>
</dbReference>
<dbReference type="InterPro" id="IPR022761">
    <property type="entry name" value="Fumarate_lyase_N"/>
</dbReference>
<dbReference type="GO" id="GO:0005829">
    <property type="term" value="C:cytosol"/>
    <property type="evidence" value="ECO:0007669"/>
    <property type="project" value="TreeGrafter"/>
</dbReference>
<dbReference type="GO" id="GO:0004056">
    <property type="term" value="F:argininosuccinate lyase activity"/>
    <property type="evidence" value="ECO:0007669"/>
    <property type="project" value="UniProtKB-UniRule"/>
</dbReference>
<keyword evidence="3" id="KW-0055">Arginine biosynthesis</keyword>
<dbReference type="EC" id="4.3.2.1" evidence="2 4"/>
<dbReference type="AlphaFoldDB" id="A0A1G2A9F2"/>
<dbReference type="PRINTS" id="PR00149">
    <property type="entry name" value="FUMRATELYASE"/>
</dbReference>
<keyword evidence="3" id="KW-0028">Amino-acid biosynthesis</keyword>
<evidence type="ECO:0000259" key="5">
    <source>
        <dbReference type="Pfam" id="PF00206"/>
    </source>
</evidence>
<dbReference type="PRINTS" id="PR00145">
    <property type="entry name" value="ARGSUCLYASE"/>
</dbReference>
<dbReference type="InterPro" id="IPR020557">
    <property type="entry name" value="Fumarate_lyase_CS"/>
</dbReference>
<dbReference type="NCBIfam" id="TIGR00838">
    <property type="entry name" value="argH"/>
    <property type="match status" value="1"/>
</dbReference>
<evidence type="ECO:0000256" key="1">
    <source>
        <dbReference type="ARBA" id="ARBA00004941"/>
    </source>
</evidence>
<organism evidence="6 7">
    <name type="scientific">Candidatus Jacksonbacteria bacterium RIFCSPLOWO2_02_FULL_44_20</name>
    <dbReference type="NCBI Taxonomy" id="1798460"/>
    <lineage>
        <taxon>Bacteria</taxon>
        <taxon>Candidatus Jacksoniibacteriota</taxon>
    </lineage>
</organism>
<dbReference type="InterPro" id="IPR000362">
    <property type="entry name" value="Fumarate_lyase_fam"/>
</dbReference>
<gene>
    <name evidence="6" type="ORF">A3H61_00910</name>
</gene>
<evidence type="ECO:0000313" key="7">
    <source>
        <dbReference type="Proteomes" id="UP000178315"/>
    </source>
</evidence>
<dbReference type="Proteomes" id="UP000178315">
    <property type="component" value="Unassembled WGS sequence"/>
</dbReference>
<dbReference type="SUPFAM" id="SSF48557">
    <property type="entry name" value="L-aspartase-like"/>
    <property type="match status" value="1"/>
</dbReference>
<proteinExistence type="predicted"/>
<dbReference type="Gene3D" id="1.10.275.10">
    <property type="entry name" value="Fumarase/aspartase (N-terminal domain)"/>
    <property type="match status" value="1"/>
</dbReference>
<keyword evidence="6" id="KW-0456">Lyase</keyword>
<dbReference type="PANTHER" id="PTHR43814:SF1">
    <property type="entry name" value="ARGININOSUCCINATE LYASE"/>
    <property type="match status" value="1"/>
</dbReference>
<dbReference type="Gene3D" id="1.20.200.10">
    <property type="entry name" value="Fumarase/aspartase (Central domain)"/>
    <property type="match status" value="1"/>
</dbReference>
<evidence type="ECO:0000313" key="6">
    <source>
        <dbReference type="EMBL" id="OGY73279.1"/>
    </source>
</evidence>
<evidence type="ECO:0000256" key="4">
    <source>
        <dbReference type="NCBIfam" id="TIGR00838"/>
    </source>
</evidence>
<name>A0A1G2A9F2_9BACT</name>
<dbReference type="UniPathway" id="UPA00068">
    <property type="reaction ID" value="UER00114"/>
</dbReference>
<comment type="pathway">
    <text evidence="1">Amino-acid biosynthesis; L-arginine biosynthesis; L-arginine from L-ornithine and carbamoyl phosphate: step 3/3.</text>
</comment>